<evidence type="ECO:0000256" key="3">
    <source>
        <dbReference type="ARBA" id="ARBA00023136"/>
    </source>
</evidence>
<dbReference type="Gene3D" id="1.10.287.950">
    <property type="entry name" value="Methyl-accepting chemotaxis protein"/>
    <property type="match status" value="1"/>
</dbReference>
<feature type="compositionally biased region" description="Basic and acidic residues" evidence="8">
    <location>
        <begin position="659"/>
        <end position="674"/>
    </location>
</feature>
<evidence type="ECO:0000313" key="12">
    <source>
        <dbReference type="EMBL" id="MCU6794601.1"/>
    </source>
</evidence>
<feature type="transmembrane region" description="Helical" evidence="9">
    <location>
        <begin position="21"/>
        <end position="40"/>
    </location>
</feature>
<feature type="domain" description="Methyl-accepting transducer" evidence="10">
    <location>
        <begin position="292"/>
        <end position="542"/>
    </location>
</feature>
<evidence type="ECO:0000256" key="4">
    <source>
        <dbReference type="ARBA" id="ARBA00023224"/>
    </source>
</evidence>
<dbReference type="CDD" id="cd06225">
    <property type="entry name" value="HAMP"/>
    <property type="match status" value="1"/>
</dbReference>
<reference evidence="12 13" key="1">
    <citation type="submission" date="2022-09" db="EMBL/GenBank/DDBJ databases">
        <authorList>
            <person name="Han X.L."/>
            <person name="Wang Q."/>
            <person name="Lu T."/>
        </authorList>
    </citation>
    <scope>NUCLEOTIDE SEQUENCE [LARGE SCALE GENOMIC DNA]</scope>
    <source>
        <strain evidence="12 13">WQ 127069</strain>
    </source>
</reference>
<dbReference type="SUPFAM" id="SSF58104">
    <property type="entry name" value="Methyl-accepting chemotaxis protein (MCP) signaling domain"/>
    <property type="match status" value="1"/>
</dbReference>
<evidence type="ECO:0000256" key="8">
    <source>
        <dbReference type="SAM" id="MobiDB-lite"/>
    </source>
</evidence>
<name>A0ABT2UKF6_9BACL</name>
<feature type="region of interest" description="Disordered" evidence="8">
    <location>
        <begin position="619"/>
        <end position="674"/>
    </location>
</feature>
<dbReference type="PANTHER" id="PTHR32089">
    <property type="entry name" value="METHYL-ACCEPTING CHEMOTAXIS PROTEIN MCPB"/>
    <property type="match status" value="1"/>
</dbReference>
<evidence type="ECO:0000256" key="6">
    <source>
        <dbReference type="PROSITE-ProRule" id="PRU00284"/>
    </source>
</evidence>
<evidence type="ECO:0000256" key="1">
    <source>
        <dbReference type="ARBA" id="ARBA00004236"/>
    </source>
</evidence>
<keyword evidence="2" id="KW-1003">Cell membrane</keyword>
<dbReference type="Pfam" id="PF00015">
    <property type="entry name" value="MCPsignal"/>
    <property type="match status" value="1"/>
</dbReference>
<dbReference type="PROSITE" id="PS50111">
    <property type="entry name" value="CHEMOTAXIS_TRANSDUC_2"/>
    <property type="match status" value="1"/>
</dbReference>
<evidence type="ECO:0000256" key="7">
    <source>
        <dbReference type="SAM" id="Coils"/>
    </source>
</evidence>
<dbReference type="PANTHER" id="PTHR32089:SF112">
    <property type="entry name" value="LYSOZYME-LIKE PROTEIN-RELATED"/>
    <property type="match status" value="1"/>
</dbReference>
<dbReference type="InterPro" id="IPR004090">
    <property type="entry name" value="Chemotax_Me-accpt_rcpt"/>
</dbReference>
<dbReference type="SMART" id="SM00304">
    <property type="entry name" value="HAMP"/>
    <property type="match status" value="1"/>
</dbReference>
<feature type="coiled-coil region" evidence="7">
    <location>
        <begin position="489"/>
        <end position="516"/>
    </location>
</feature>
<comment type="caution">
    <text evidence="12">The sequence shown here is derived from an EMBL/GenBank/DDBJ whole genome shotgun (WGS) entry which is preliminary data.</text>
</comment>
<feature type="domain" description="HAMP" evidence="11">
    <location>
        <begin position="221"/>
        <end position="273"/>
    </location>
</feature>
<dbReference type="Pfam" id="PF00672">
    <property type="entry name" value="HAMP"/>
    <property type="match status" value="1"/>
</dbReference>
<organism evidence="12 13">
    <name type="scientific">Paenibacillus baimaensis</name>
    <dbReference type="NCBI Taxonomy" id="2982185"/>
    <lineage>
        <taxon>Bacteria</taxon>
        <taxon>Bacillati</taxon>
        <taxon>Bacillota</taxon>
        <taxon>Bacilli</taxon>
        <taxon>Bacillales</taxon>
        <taxon>Paenibacillaceae</taxon>
        <taxon>Paenibacillus</taxon>
    </lineage>
</organism>
<keyword evidence="4 6" id="KW-0807">Transducer</keyword>
<dbReference type="Gene3D" id="6.10.340.10">
    <property type="match status" value="1"/>
</dbReference>
<evidence type="ECO:0000256" key="9">
    <source>
        <dbReference type="SAM" id="Phobius"/>
    </source>
</evidence>
<accession>A0ABT2UKF6</accession>
<protein>
    <submittedName>
        <fullName evidence="12">Methyl-accepting chemotaxis protein</fullName>
    </submittedName>
</protein>
<evidence type="ECO:0000259" key="11">
    <source>
        <dbReference type="PROSITE" id="PS50885"/>
    </source>
</evidence>
<dbReference type="RefSeq" id="WP_262685733.1">
    <property type="nucleotide sequence ID" value="NZ_JAOQIO010000084.1"/>
</dbReference>
<gene>
    <name evidence="12" type="ORF">OB236_21040</name>
</gene>
<dbReference type="InterPro" id="IPR003660">
    <property type="entry name" value="HAMP_dom"/>
</dbReference>
<dbReference type="PROSITE" id="PS50885">
    <property type="entry name" value="HAMP"/>
    <property type="match status" value="1"/>
</dbReference>
<feature type="transmembrane region" description="Helical" evidence="9">
    <location>
        <begin position="198"/>
        <end position="220"/>
    </location>
</feature>
<dbReference type="InterPro" id="IPR004089">
    <property type="entry name" value="MCPsignal_dom"/>
</dbReference>
<feature type="compositionally biased region" description="Polar residues" evidence="8">
    <location>
        <begin position="645"/>
        <end position="656"/>
    </location>
</feature>
<dbReference type="Proteomes" id="UP001652445">
    <property type="component" value="Unassembled WGS sequence"/>
</dbReference>
<evidence type="ECO:0000313" key="13">
    <source>
        <dbReference type="Proteomes" id="UP001652445"/>
    </source>
</evidence>
<comment type="similarity">
    <text evidence="5">Belongs to the methyl-accepting chemotaxis (MCP) protein family.</text>
</comment>
<keyword evidence="9" id="KW-1133">Transmembrane helix</keyword>
<proteinExistence type="inferred from homology"/>
<keyword evidence="9" id="KW-0812">Transmembrane</keyword>
<evidence type="ECO:0000259" key="10">
    <source>
        <dbReference type="PROSITE" id="PS50111"/>
    </source>
</evidence>
<dbReference type="SMART" id="SM00283">
    <property type="entry name" value="MA"/>
    <property type="match status" value="1"/>
</dbReference>
<dbReference type="PRINTS" id="PR00260">
    <property type="entry name" value="CHEMTRNSDUCR"/>
</dbReference>
<sequence>MSILISKKTISLPALSLKLKLMLGFAGMLVLFLGMALYNLQQVNDIKIQLSQQNDKVELKLMALELKEMVQELNIIASGLEISKKADYIPKYNEKRAIFDKMIKRVGDTATTPEQAKWRSKLISLTVDYTNTFDVAAKLVQENKLTADDLNKNMEYLYNESQTLMGDIFVNVDQFYVAYSQDAENAVANTQHLLNNTVTMMLICSIIVIISSIAIAFLLISSFVKPIKKLQNAVHAMANGDLRNKINSTSKDELGALSNSFDHMTDQVRSMLAHTQVIALSLSEHSKMSQGFSGSTANVNADIVRAIQEISTGAEQQASHSEQSTHIIAELGQEIELISGLSKAVHERSNEAAFNTHTGSSSMEALRSASQISESILDKVHQTMTSLSASSVQINKIVNTITDISQQTNVLSLNAAIEAARAGVHGRGFSVIAEEVRQLSLQTNDSSKSIASIIHSLLAQTKDLELYIEEARKSFLQQNGKMNESVEAFQEIRSSMDALSQDINQIQTQIGLAQKKNESLIDSVQIVAAIAQETAAGVEEVTSSSIQQNAAIQQIASQADDMMLLSQKLFKEVNRFQIGDLGEIEELGAGRANDALSEEEVVANLYDSSEFEAIHPEQLPQTAAIDESSQDSTEKIVKPAAEQGASKTVDTMNVDSIENETKEEDKEKKLIPVG</sequence>
<keyword evidence="7" id="KW-0175">Coiled coil</keyword>
<evidence type="ECO:0000256" key="2">
    <source>
        <dbReference type="ARBA" id="ARBA00022475"/>
    </source>
</evidence>
<keyword evidence="13" id="KW-1185">Reference proteome</keyword>
<dbReference type="EMBL" id="JAOQIO010000084">
    <property type="protein sequence ID" value="MCU6794601.1"/>
    <property type="molecule type" value="Genomic_DNA"/>
</dbReference>
<comment type="subcellular location">
    <subcellularLocation>
        <location evidence="1">Cell membrane</location>
    </subcellularLocation>
</comment>
<keyword evidence="3 9" id="KW-0472">Membrane</keyword>
<evidence type="ECO:0000256" key="5">
    <source>
        <dbReference type="ARBA" id="ARBA00029447"/>
    </source>
</evidence>